<proteinExistence type="predicted"/>
<organism evidence="3 4">
    <name type="scientific">Planoprotostelium fungivorum</name>
    <dbReference type="NCBI Taxonomy" id="1890364"/>
    <lineage>
        <taxon>Eukaryota</taxon>
        <taxon>Amoebozoa</taxon>
        <taxon>Evosea</taxon>
        <taxon>Variosea</taxon>
        <taxon>Cavosteliida</taxon>
        <taxon>Cavosteliaceae</taxon>
        <taxon>Planoprotostelium</taxon>
    </lineage>
</organism>
<dbReference type="Pfam" id="PF09362">
    <property type="entry name" value="DUF1996"/>
    <property type="match status" value="1"/>
</dbReference>
<name>A0A2P6MYQ8_9EUKA</name>
<feature type="domain" description="DUF1996" evidence="2">
    <location>
        <begin position="44"/>
        <end position="287"/>
    </location>
</feature>
<evidence type="ECO:0000313" key="3">
    <source>
        <dbReference type="EMBL" id="PRP76842.1"/>
    </source>
</evidence>
<evidence type="ECO:0000259" key="2">
    <source>
        <dbReference type="Pfam" id="PF09362"/>
    </source>
</evidence>
<dbReference type="Gene3D" id="2.80.10.50">
    <property type="match status" value="1"/>
</dbReference>
<evidence type="ECO:0000313" key="4">
    <source>
        <dbReference type="Proteomes" id="UP000241769"/>
    </source>
</evidence>
<evidence type="ECO:0000256" key="1">
    <source>
        <dbReference type="SAM" id="SignalP"/>
    </source>
</evidence>
<sequence>MRAVVGLVALLALSSLCLAAYNPNKNEAPIWKVFCDTLYGGRLDPIVNPGTYSGHVHRVFGGSNFSPSTKTRTPVEQYDITKASPCTSCSIRDVDNSQYWTADLYYRWPNNTYSLVPSGGLTVYYLSRGGSTGENKTNPNWQPIPKGLRIVAGDPTRRTYDPNNVAHQAIDYVCLNYAGGGFPQSEDWNGLKNYKCPNGLRTQVFFPMCWDGKNLDSPDHRSHMSYPVQRPNGGDCPSSHPVRIPGVFFEHTFNVGDFPHGNGENNFLWSMGDPTGYGHHGDFLSGWDEEVVRQAIAHPACSNENPDMNFGNTVTACPPLAPYVKQGAKNCDFVTTPVPLTENLGLSRPIKRIPGCYTYNGQLPASQCNRSPLGSDNEGTYFIYSNGTQNFLGGKKDAFVTTNQTKDATTYSELWSFRYVDGTLVNIQNQENQKVISARDKAQLNGGSGSWEQWTIVYLSDLKNQVAFKSNRDGKSWLTADANGTLVIKAGDVTTASTFTLFGNNGGHIPGDVSDYGSVIATSALSEVSTGGAAGSVVLSVALSFALTFVF</sequence>
<feature type="signal peptide" evidence="1">
    <location>
        <begin position="1"/>
        <end position="19"/>
    </location>
</feature>
<dbReference type="Proteomes" id="UP000241769">
    <property type="component" value="Unassembled WGS sequence"/>
</dbReference>
<reference evidence="3 4" key="1">
    <citation type="journal article" date="2018" name="Genome Biol. Evol.">
        <title>Multiple Roots of Fruiting Body Formation in Amoebozoa.</title>
        <authorList>
            <person name="Hillmann F."/>
            <person name="Forbes G."/>
            <person name="Novohradska S."/>
            <person name="Ferling I."/>
            <person name="Riege K."/>
            <person name="Groth M."/>
            <person name="Westermann M."/>
            <person name="Marz M."/>
            <person name="Spaller T."/>
            <person name="Winckler T."/>
            <person name="Schaap P."/>
            <person name="Glockner G."/>
        </authorList>
    </citation>
    <scope>NUCLEOTIDE SEQUENCE [LARGE SCALE GENOMIC DNA]</scope>
    <source>
        <strain evidence="3 4">Jena</strain>
    </source>
</reference>
<feature type="chain" id="PRO_5015157725" description="DUF1996 domain-containing protein" evidence="1">
    <location>
        <begin position="20"/>
        <end position="551"/>
    </location>
</feature>
<protein>
    <recommendedName>
        <fullName evidence="2">DUF1996 domain-containing protein</fullName>
    </recommendedName>
</protein>
<dbReference type="CDD" id="cd00257">
    <property type="entry name" value="beta-trefoil_FSCN-like"/>
    <property type="match status" value="1"/>
</dbReference>
<gene>
    <name evidence="3" type="ORF">PROFUN_14801</name>
</gene>
<accession>A0A2P6MYQ8</accession>
<dbReference type="PANTHER" id="PTHR43662">
    <property type="match status" value="1"/>
</dbReference>
<dbReference type="InterPro" id="IPR018535">
    <property type="entry name" value="DUF1996"/>
</dbReference>
<comment type="caution">
    <text evidence="3">The sequence shown here is derived from an EMBL/GenBank/DDBJ whole genome shotgun (WGS) entry which is preliminary data.</text>
</comment>
<keyword evidence="1" id="KW-0732">Signal</keyword>
<dbReference type="InParanoid" id="A0A2P6MYQ8"/>
<dbReference type="OrthoDB" id="74764at2759"/>
<dbReference type="AlphaFoldDB" id="A0A2P6MYQ8"/>
<dbReference type="EMBL" id="MDYQ01000297">
    <property type="protein sequence ID" value="PRP76842.1"/>
    <property type="molecule type" value="Genomic_DNA"/>
</dbReference>
<dbReference type="PANTHER" id="PTHR43662:SF3">
    <property type="entry name" value="DOMAIN PROTEIN, PUTATIVE (AFU_ORTHOLOGUE AFUA_6G11970)-RELATED"/>
    <property type="match status" value="1"/>
</dbReference>
<keyword evidence="4" id="KW-1185">Reference proteome</keyword>